<dbReference type="EMBL" id="PIPN01000006">
    <property type="protein sequence ID" value="RUO28135.1"/>
    <property type="molecule type" value="Genomic_DNA"/>
</dbReference>
<accession>A0ABY0BVC5</accession>
<evidence type="ECO:0000313" key="2">
    <source>
        <dbReference type="EMBL" id="RUO28135.1"/>
    </source>
</evidence>
<keyword evidence="3" id="KW-1185">Reference proteome</keyword>
<protein>
    <recommendedName>
        <fullName evidence="4">DUF3278 domain-containing protein</fullName>
    </recommendedName>
</protein>
<dbReference type="RefSeq" id="WP_126790141.1">
    <property type="nucleotide sequence ID" value="NZ_PIPN01000006.1"/>
</dbReference>
<feature type="transmembrane region" description="Helical" evidence="1">
    <location>
        <begin position="90"/>
        <end position="116"/>
    </location>
</feature>
<keyword evidence="1" id="KW-0472">Membrane</keyword>
<organism evidence="2 3">
    <name type="scientific">Aliidiomarina sedimenti</name>
    <dbReference type="NCBI Taxonomy" id="1933879"/>
    <lineage>
        <taxon>Bacteria</taxon>
        <taxon>Pseudomonadati</taxon>
        <taxon>Pseudomonadota</taxon>
        <taxon>Gammaproteobacteria</taxon>
        <taxon>Alteromonadales</taxon>
        <taxon>Idiomarinaceae</taxon>
        <taxon>Aliidiomarina</taxon>
    </lineage>
</organism>
<feature type="transmembrane region" description="Helical" evidence="1">
    <location>
        <begin position="136"/>
        <end position="154"/>
    </location>
</feature>
<gene>
    <name evidence="2" type="ORF">CWE12_13020</name>
</gene>
<evidence type="ECO:0000313" key="3">
    <source>
        <dbReference type="Proteomes" id="UP000287410"/>
    </source>
</evidence>
<evidence type="ECO:0008006" key="4">
    <source>
        <dbReference type="Google" id="ProtNLM"/>
    </source>
</evidence>
<keyword evidence="1" id="KW-0812">Transmembrane</keyword>
<proteinExistence type="predicted"/>
<sequence length="175" mass="19578">MKHSARNPYDAWTPDAQVEALKRSAYAVFLFTFGIAVLNSVYWFEFSALVSILLLMLGIGCQIVAFIWYVPSGSLLDVGLFKSSRIDDEYCRQVLFSAYQLTAWLLLTTLAVGWLFLDKLLSWVGVHTADPNYVAGGYLVIGVLTWGSIILFQLRDTAEEESSEEGCGKQEKTND</sequence>
<reference evidence="2 3" key="1">
    <citation type="journal article" date="2018" name="Front. Microbiol.">
        <title>Genome-Based Analysis Reveals the Taxonomy and Diversity of the Family Idiomarinaceae.</title>
        <authorList>
            <person name="Liu Y."/>
            <person name="Lai Q."/>
            <person name="Shao Z."/>
        </authorList>
    </citation>
    <scope>NUCLEOTIDE SEQUENCE [LARGE SCALE GENOMIC DNA]</scope>
    <source>
        <strain evidence="2 3">GBSy1</strain>
    </source>
</reference>
<feature type="transmembrane region" description="Helical" evidence="1">
    <location>
        <begin position="25"/>
        <end position="44"/>
    </location>
</feature>
<comment type="caution">
    <text evidence="2">The sequence shown here is derived from an EMBL/GenBank/DDBJ whole genome shotgun (WGS) entry which is preliminary data.</text>
</comment>
<feature type="transmembrane region" description="Helical" evidence="1">
    <location>
        <begin position="50"/>
        <end position="70"/>
    </location>
</feature>
<evidence type="ECO:0000256" key="1">
    <source>
        <dbReference type="SAM" id="Phobius"/>
    </source>
</evidence>
<name>A0ABY0BVC5_9GAMM</name>
<dbReference type="Proteomes" id="UP000287410">
    <property type="component" value="Unassembled WGS sequence"/>
</dbReference>
<keyword evidence="1" id="KW-1133">Transmembrane helix</keyword>